<dbReference type="Proteomes" id="UP000184212">
    <property type="component" value="Unassembled WGS sequence"/>
</dbReference>
<organism evidence="1 2">
    <name type="scientific">Chryseolinea serpens</name>
    <dbReference type="NCBI Taxonomy" id="947013"/>
    <lineage>
        <taxon>Bacteria</taxon>
        <taxon>Pseudomonadati</taxon>
        <taxon>Bacteroidota</taxon>
        <taxon>Cytophagia</taxon>
        <taxon>Cytophagales</taxon>
        <taxon>Fulvivirgaceae</taxon>
        <taxon>Chryseolinea</taxon>
    </lineage>
</organism>
<name>A0A1M5MNW9_9BACT</name>
<evidence type="ECO:0000313" key="2">
    <source>
        <dbReference type="Proteomes" id="UP000184212"/>
    </source>
</evidence>
<accession>A0A1M5MNW9</accession>
<reference evidence="1 2" key="1">
    <citation type="submission" date="2016-11" db="EMBL/GenBank/DDBJ databases">
        <authorList>
            <person name="Jaros S."/>
            <person name="Januszkiewicz K."/>
            <person name="Wedrychowicz H."/>
        </authorList>
    </citation>
    <scope>NUCLEOTIDE SEQUENCE [LARGE SCALE GENOMIC DNA]</scope>
    <source>
        <strain evidence="1 2">DSM 24574</strain>
    </source>
</reference>
<evidence type="ECO:0000313" key="1">
    <source>
        <dbReference type="EMBL" id="SHG78887.1"/>
    </source>
</evidence>
<keyword evidence="2" id="KW-1185">Reference proteome</keyword>
<protein>
    <submittedName>
        <fullName evidence="1">Uncharacterized protein</fullName>
    </submittedName>
</protein>
<proteinExistence type="predicted"/>
<dbReference type="EMBL" id="FQWQ01000001">
    <property type="protein sequence ID" value="SHG78887.1"/>
    <property type="molecule type" value="Genomic_DNA"/>
</dbReference>
<gene>
    <name evidence="1" type="ORF">SAMN04488109_1841</name>
</gene>
<dbReference type="AlphaFoldDB" id="A0A1M5MNW9"/>
<dbReference type="STRING" id="947013.SAMN04488109_1841"/>
<sequence length="39" mass="4514">MAENKLMPKPRCQGYPLRHNFAAAFHTMIGLPLQKVKYI</sequence>